<accession>A0A410JXC2</accession>
<name>A0A410JXC2_9BACT</name>
<dbReference type="RefSeq" id="WP_128465995.1">
    <property type="nucleotide sequence ID" value="NZ_CP035108.1"/>
</dbReference>
<gene>
    <name evidence="1" type="ORF">EP073_04585</name>
</gene>
<evidence type="ECO:0000313" key="1">
    <source>
        <dbReference type="EMBL" id="QAR32708.1"/>
    </source>
</evidence>
<organism evidence="1 2">
    <name type="scientific">Geovibrio thiophilus</name>
    <dbReference type="NCBI Taxonomy" id="139438"/>
    <lineage>
        <taxon>Bacteria</taxon>
        <taxon>Pseudomonadati</taxon>
        <taxon>Deferribacterota</taxon>
        <taxon>Deferribacteres</taxon>
        <taxon>Deferribacterales</taxon>
        <taxon>Geovibrionaceae</taxon>
        <taxon>Geovibrio</taxon>
    </lineage>
</organism>
<proteinExistence type="predicted"/>
<protein>
    <submittedName>
        <fullName evidence="1">Uncharacterized protein</fullName>
    </submittedName>
</protein>
<dbReference type="EMBL" id="CP035108">
    <property type="protein sequence ID" value="QAR32708.1"/>
    <property type="molecule type" value="Genomic_DNA"/>
</dbReference>
<sequence length="234" mass="27608">MFKAKLPELADTLPPKYESGKITNADEENFRQLFKQESYTYGTDSLWRISEQLGHISPEISIQSYIHIIDWITEAFIRKQDKNESVISYQQFLRLFLDTDHGVFRQKILQTGLVAKSKIRLSNVRKWSGKRSHMFLEEVLKELSKGIHELHSKIEEVTEILNSHIAGSEPEFLTIKQLSEMKDWPYSEQATRKMIMRERLVEGIHYFKVEGKIICKWSTCRRYLSKNYSDMRIA</sequence>
<reference evidence="1 2" key="1">
    <citation type="submission" date="2019-01" db="EMBL/GenBank/DDBJ databases">
        <title>Geovibrio thiophilus DSM 11263, complete genome.</title>
        <authorList>
            <person name="Spring S."/>
            <person name="Bunk B."/>
            <person name="Sproer C."/>
        </authorList>
    </citation>
    <scope>NUCLEOTIDE SEQUENCE [LARGE SCALE GENOMIC DNA]</scope>
    <source>
        <strain evidence="1 2">DSM 11263</strain>
    </source>
</reference>
<evidence type="ECO:0000313" key="2">
    <source>
        <dbReference type="Proteomes" id="UP000287502"/>
    </source>
</evidence>
<dbReference type="Proteomes" id="UP000287502">
    <property type="component" value="Chromosome"/>
</dbReference>
<dbReference type="OrthoDB" id="9157643at2"/>
<dbReference type="KEGG" id="gtl:EP073_04585"/>
<dbReference type="AlphaFoldDB" id="A0A410JXC2"/>
<keyword evidence="2" id="KW-1185">Reference proteome</keyword>